<dbReference type="PANTHER" id="PTHR42085">
    <property type="entry name" value="F-BOX DOMAIN-CONTAINING PROTEIN"/>
    <property type="match status" value="1"/>
</dbReference>
<protein>
    <submittedName>
        <fullName evidence="2">Uncharacterized protein</fullName>
    </submittedName>
</protein>
<organism evidence="2 3">
    <name type="scientific">Phialophora macrospora</name>
    <dbReference type="NCBI Taxonomy" id="1851006"/>
    <lineage>
        <taxon>Eukaryota</taxon>
        <taxon>Fungi</taxon>
        <taxon>Dikarya</taxon>
        <taxon>Ascomycota</taxon>
        <taxon>Pezizomycotina</taxon>
        <taxon>Eurotiomycetes</taxon>
        <taxon>Chaetothyriomycetidae</taxon>
        <taxon>Chaetothyriales</taxon>
        <taxon>Herpotrichiellaceae</taxon>
        <taxon>Phialophora</taxon>
    </lineage>
</organism>
<dbReference type="STRING" id="5601.A0A0D2FT29"/>
<gene>
    <name evidence="2" type="ORF">PV04_03675</name>
</gene>
<accession>A0A0D2FT29</accession>
<dbReference type="EMBL" id="KN846957">
    <property type="protein sequence ID" value="KIW71518.1"/>
    <property type="molecule type" value="Genomic_DNA"/>
</dbReference>
<dbReference type="PANTHER" id="PTHR42085:SF8">
    <property type="entry name" value="F-BOX DOMAIN-CONTAINING PROTEIN"/>
    <property type="match status" value="1"/>
</dbReference>
<dbReference type="HOGENOM" id="CLU_038185_0_0_1"/>
<feature type="compositionally biased region" description="Basic and acidic residues" evidence="1">
    <location>
        <begin position="28"/>
        <end position="38"/>
    </location>
</feature>
<dbReference type="Proteomes" id="UP000054266">
    <property type="component" value="Unassembled WGS sequence"/>
</dbReference>
<dbReference type="InterPro" id="IPR038883">
    <property type="entry name" value="AN11006-like"/>
</dbReference>
<sequence>MAPTTRKRAKTAVTSNSSSASTGGTSHAVKDGPGRDDIIDTSFEDVFATTQSDNDSDHSDYAVKGPKKRKRKSDKGQKAKPKRLTIFDAPPPFPVADLSDNEYVRNDEVTAAESDDDGLWSVSRRNNAVALVTKKKNEVAPELSIQITSNGEAKTLITHNLTDLLKNAGMTNLTLLAASPDEEAAPIMDNSKETMLSQSEVKGFCELPIELRLQVYGLLFKSDKAIEFGKRDTSLSAHFLRTCKQVHNEGREILYGENSFHFTRDTRTRGTYHDKVWKEIGYKDVRRFLQDIGPVNISYLQHISFQLTDAPDNRTRSLPGQITERRFVEDPQLHDVFRLIGANATLKTLALQFAGRGMVTQFDRRFLRALTEMKCYKLVIINHLFPNSHKCALNLKDKMKEVMWVRDDNGDRVKLAEVKNPVKMVYSGTPAMSSFSVKWEEVR</sequence>
<evidence type="ECO:0000313" key="3">
    <source>
        <dbReference type="Proteomes" id="UP000054266"/>
    </source>
</evidence>
<reference evidence="2 3" key="1">
    <citation type="submission" date="2015-01" db="EMBL/GenBank/DDBJ databases">
        <title>The Genome Sequence of Capronia semiimmersa CBS27337.</title>
        <authorList>
            <consortium name="The Broad Institute Genomics Platform"/>
            <person name="Cuomo C."/>
            <person name="de Hoog S."/>
            <person name="Gorbushina A."/>
            <person name="Stielow B."/>
            <person name="Teixiera M."/>
            <person name="Abouelleil A."/>
            <person name="Chapman S.B."/>
            <person name="Priest M."/>
            <person name="Young S.K."/>
            <person name="Wortman J."/>
            <person name="Nusbaum C."/>
            <person name="Birren B."/>
        </authorList>
    </citation>
    <scope>NUCLEOTIDE SEQUENCE [LARGE SCALE GENOMIC DNA]</scope>
    <source>
        <strain evidence="2 3">CBS 27337</strain>
    </source>
</reference>
<feature type="region of interest" description="Disordered" evidence="1">
    <location>
        <begin position="1"/>
        <end position="92"/>
    </location>
</feature>
<evidence type="ECO:0000313" key="2">
    <source>
        <dbReference type="EMBL" id="KIW71518.1"/>
    </source>
</evidence>
<keyword evidence="3" id="KW-1185">Reference proteome</keyword>
<evidence type="ECO:0000256" key="1">
    <source>
        <dbReference type="SAM" id="MobiDB-lite"/>
    </source>
</evidence>
<feature type="compositionally biased region" description="Low complexity" evidence="1">
    <location>
        <begin position="11"/>
        <end position="27"/>
    </location>
</feature>
<dbReference type="AlphaFoldDB" id="A0A0D2FT29"/>
<feature type="compositionally biased region" description="Basic residues" evidence="1">
    <location>
        <begin position="65"/>
        <end position="83"/>
    </location>
</feature>
<name>A0A0D2FT29_9EURO</name>
<feature type="compositionally biased region" description="Basic residues" evidence="1">
    <location>
        <begin position="1"/>
        <end position="10"/>
    </location>
</feature>
<proteinExistence type="predicted"/>